<reference evidence="1" key="1">
    <citation type="journal article" date="2020" name="Stud. Mycol.">
        <title>101 Dothideomycetes genomes: a test case for predicting lifestyles and emergence of pathogens.</title>
        <authorList>
            <person name="Haridas S."/>
            <person name="Albert R."/>
            <person name="Binder M."/>
            <person name="Bloem J."/>
            <person name="Labutti K."/>
            <person name="Salamov A."/>
            <person name="Andreopoulos B."/>
            <person name="Baker S."/>
            <person name="Barry K."/>
            <person name="Bills G."/>
            <person name="Bluhm B."/>
            <person name="Cannon C."/>
            <person name="Castanera R."/>
            <person name="Culley D."/>
            <person name="Daum C."/>
            <person name="Ezra D."/>
            <person name="Gonzalez J."/>
            <person name="Henrissat B."/>
            <person name="Kuo A."/>
            <person name="Liang C."/>
            <person name="Lipzen A."/>
            <person name="Lutzoni F."/>
            <person name="Magnuson J."/>
            <person name="Mondo S."/>
            <person name="Nolan M."/>
            <person name="Ohm R."/>
            <person name="Pangilinan J."/>
            <person name="Park H.-J."/>
            <person name="Ramirez L."/>
            <person name="Alfaro M."/>
            <person name="Sun H."/>
            <person name="Tritt A."/>
            <person name="Yoshinaga Y."/>
            <person name="Zwiers L.-H."/>
            <person name="Turgeon B."/>
            <person name="Goodwin S."/>
            <person name="Spatafora J."/>
            <person name="Crous P."/>
            <person name="Grigoriev I."/>
        </authorList>
    </citation>
    <scope>NUCLEOTIDE SEQUENCE</scope>
    <source>
        <strain evidence="1">CBS 690.94</strain>
    </source>
</reference>
<gene>
    <name evidence="1" type="ORF">P171DRAFT_432543</name>
</gene>
<sequence>MGSGQTYNIVMDIADHVQGQSTALAAEKLSGPASELTARFLVASTEAARLSLHTGAAYLHAGKTVLDLVIYAAPRTCPDFAWPWIVAAVGCTKVVFPVLLTLAFVKGFAAWILQAFVGLVG</sequence>
<name>A0A9P4UCM9_9PLEO</name>
<comment type="caution">
    <text evidence="1">The sequence shown here is derived from an EMBL/GenBank/DDBJ whole genome shotgun (WGS) entry which is preliminary data.</text>
</comment>
<organism evidence="1 2">
    <name type="scientific">Karstenula rhodostoma CBS 690.94</name>
    <dbReference type="NCBI Taxonomy" id="1392251"/>
    <lineage>
        <taxon>Eukaryota</taxon>
        <taxon>Fungi</taxon>
        <taxon>Dikarya</taxon>
        <taxon>Ascomycota</taxon>
        <taxon>Pezizomycotina</taxon>
        <taxon>Dothideomycetes</taxon>
        <taxon>Pleosporomycetidae</taxon>
        <taxon>Pleosporales</taxon>
        <taxon>Massarineae</taxon>
        <taxon>Didymosphaeriaceae</taxon>
        <taxon>Karstenula</taxon>
    </lineage>
</organism>
<evidence type="ECO:0000313" key="1">
    <source>
        <dbReference type="EMBL" id="KAF2444533.1"/>
    </source>
</evidence>
<dbReference type="Proteomes" id="UP000799764">
    <property type="component" value="Unassembled WGS sequence"/>
</dbReference>
<dbReference type="AlphaFoldDB" id="A0A9P4UCM9"/>
<dbReference type="EMBL" id="MU001501">
    <property type="protein sequence ID" value="KAF2444533.1"/>
    <property type="molecule type" value="Genomic_DNA"/>
</dbReference>
<keyword evidence="2" id="KW-1185">Reference proteome</keyword>
<accession>A0A9P4UCM9</accession>
<evidence type="ECO:0000313" key="2">
    <source>
        <dbReference type="Proteomes" id="UP000799764"/>
    </source>
</evidence>
<protein>
    <submittedName>
        <fullName evidence="1">Uncharacterized protein</fullName>
    </submittedName>
</protein>
<proteinExistence type="predicted"/>